<comment type="caution">
    <text evidence="7">The sequence shown here is derived from an EMBL/GenBank/DDBJ whole genome shotgun (WGS) entry which is preliminary data.</text>
</comment>
<dbReference type="CDD" id="cd02440">
    <property type="entry name" value="AdoMet_MTases"/>
    <property type="match status" value="1"/>
</dbReference>
<protein>
    <submittedName>
        <fullName evidence="7">Methyltransferase domain-containing protein</fullName>
    </submittedName>
</protein>
<dbReference type="PANTHER" id="PTHR43712">
    <property type="entry name" value="PUTATIVE (AFU_ORTHOLOGUE AFUA_4G14580)-RELATED"/>
    <property type="match status" value="1"/>
</dbReference>
<evidence type="ECO:0000313" key="7">
    <source>
        <dbReference type="EMBL" id="MBE9025708.1"/>
    </source>
</evidence>
<dbReference type="InterPro" id="IPR001077">
    <property type="entry name" value="COMT_C"/>
</dbReference>
<keyword evidence="1 7" id="KW-0489">Methyltransferase</keyword>
<organism evidence="7 8">
    <name type="scientific">Desmonostoc muscorum LEGE 12446</name>
    <dbReference type="NCBI Taxonomy" id="1828758"/>
    <lineage>
        <taxon>Bacteria</taxon>
        <taxon>Bacillati</taxon>
        <taxon>Cyanobacteriota</taxon>
        <taxon>Cyanophyceae</taxon>
        <taxon>Nostocales</taxon>
        <taxon>Nostocaceae</taxon>
        <taxon>Desmonostoc</taxon>
    </lineage>
</organism>
<dbReference type="InterPro" id="IPR016461">
    <property type="entry name" value="COMT-like"/>
</dbReference>
<dbReference type="RefSeq" id="WP_193920951.1">
    <property type="nucleotide sequence ID" value="NZ_JADEXS020000001.1"/>
</dbReference>
<dbReference type="SUPFAM" id="SSF46785">
    <property type="entry name" value="Winged helix' DNA-binding domain"/>
    <property type="match status" value="1"/>
</dbReference>
<evidence type="ECO:0000256" key="1">
    <source>
        <dbReference type="ARBA" id="ARBA00022603"/>
    </source>
</evidence>
<dbReference type="InterPro" id="IPR036390">
    <property type="entry name" value="WH_DNA-bd_sf"/>
</dbReference>
<evidence type="ECO:0000313" key="8">
    <source>
        <dbReference type="Proteomes" id="UP000622533"/>
    </source>
</evidence>
<name>A0A8J7AF10_DESMC</name>
<dbReference type="Gene3D" id="1.10.10.10">
    <property type="entry name" value="Winged helix-like DNA-binding domain superfamily/Winged helix DNA-binding domain"/>
    <property type="match status" value="1"/>
</dbReference>
<dbReference type="Gene3D" id="1.10.287.1350">
    <property type="match status" value="1"/>
</dbReference>
<accession>A0A8J7AF10</accession>
<dbReference type="PIRSF" id="PIRSF005739">
    <property type="entry name" value="O-mtase"/>
    <property type="match status" value="1"/>
</dbReference>
<evidence type="ECO:0000256" key="4">
    <source>
        <dbReference type="PIRSR" id="PIRSR005739-1"/>
    </source>
</evidence>
<dbReference type="Pfam" id="PF00891">
    <property type="entry name" value="Methyltransf_2"/>
    <property type="match status" value="1"/>
</dbReference>
<feature type="domain" description="O-methyltransferase C-terminal" evidence="5">
    <location>
        <begin position="124"/>
        <end position="327"/>
    </location>
</feature>
<dbReference type="Proteomes" id="UP000622533">
    <property type="component" value="Unassembled WGS sequence"/>
</dbReference>
<dbReference type="AlphaFoldDB" id="A0A8J7AF10"/>
<dbReference type="GO" id="GO:0046983">
    <property type="term" value="F:protein dimerization activity"/>
    <property type="evidence" value="ECO:0007669"/>
    <property type="project" value="InterPro"/>
</dbReference>
<reference evidence="7" key="1">
    <citation type="submission" date="2020-10" db="EMBL/GenBank/DDBJ databases">
        <authorList>
            <person name="Castelo-Branco R."/>
            <person name="Eusebio N."/>
            <person name="Adriana R."/>
            <person name="Vieira A."/>
            <person name="Brugerolle De Fraissinette N."/>
            <person name="Rezende De Castro R."/>
            <person name="Schneider M.P."/>
            <person name="Vasconcelos V."/>
            <person name="Leao P.N."/>
        </authorList>
    </citation>
    <scope>NUCLEOTIDE SEQUENCE</scope>
    <source>
        <strain evidence="7">LEGE 12446</strain>
    </source>
</reference>
<dbReference type="InterPro" id="IPR012967">
    <property type="entry name" value="COMT_dimerisation"/>
</dbReference>
<keyword evidence="2" id="KW-0808">Transferase</keyword>
<proteinExistence type="predicted"/>
<evidence type="ECO:0000256" key="3">
    <source>
        <dbReference type="ARBA" id="ARBA00022691"/>
    </source>
</evidence>
<dbReference type="GO" id="GO:0032259">
    <property type="term" value="P:methylation"/>
    <property type="evidence" value="ECO:0007669"/>
    <property type="project" value="UniProtKB-KW"/>
</dbReference>
<evidence type="ECO:0000259" key="6">
    <source>
        <dbReference type="Pfam" id="PF08100"/>
    </source>
</evidence>
<dbReference type="Gene3D" id="3.40.50.150">
    <property type="entry name" value="Vaccinia Virus protein VP39"/>
    <property type="match status" value="1"/>
</dbReference>
<dbReference type="PROSITE" id="PS51683">
    <property type="entry name" value="SAM_OMT_II"/>
    <property type="match status" value="1"/>
</dbReference>
<evidence type="ECO:0000259" key="5">
    <source>
        <dbReference type="Pfam" id="PF00891"/>
    </source>
</evidence>
<dbReference type="PANTHER" id="PTHR43712:SF2">
    <property type="entry name" value="O-METHYLTRANSFERASE CICE"/>
    <property type="match status" value="1"/>
</dbReference>
<evidence type="ECO:0000256" key="2">
    <source>
        <dbReference type="ARBA" id="ARBA00022679"/>
    </source>
</evidence>
<dbReference type="EMBL" id="JADEXS010000465">
    <property type="protein sequence ID" value="MBE9025708.1"/>
    <property type="molecule type" value="Genomic_DNA"/>
</dbReference>
<gene>
    <name evidence="7" type="ORF">IQ276_25815</name>
</gene>
<dbReference type="GO" id="GO:0008171">
    <property type="term" value="F:O-methyltransferase activity"/>
    <property type="evidence" value="ECO:0007669"/>
    <property type="project" value="InterPro"/>
</dbReference>
<dbReference type="InterPro" id="IPR036388">
    <property type="entry name" value="WH-like_DNA-bd_sf"/>
</dbReference>
<dbReference type="SUPFAM" id="SSF53335">
    <property type="entry name" value="S-adenosyl-L-methionine-dependent methyltransferases"/>
    <property type="match status" value="1"/>
</dbReference>
<keyword evidence="8" id="KW-1185">Reference proteome</keyword>
<dbReference type="InterPro" id="IPR029063">
    <property type="entry name" value="SAM-dependent_MTases_sf"/>
</dbReference>
<feature type="active site" description="Proton acceptor" evidence="4">
    <location>
        <position position="257"/>
    </location>
</feature>
<sequence>MFQTEAIHGTIQTNLNLPEKLLQMSNGTFVTQAIYVAAKLGIADLLKDGAKSSDELAKLTDVDAQSLYRMMRALCSISIFTEVDDRKFQLTPLGECLQTDIPGSMRAFAIALGEPWFWQACGSLLESIKTGKNVFENLYGMEDRSYLMQHPEIVLMLQGAINAFTTSLIPTMLASYDFSAFSKIVDVGCGQGALMVAILKANPTMKGILFDQPPIVQGAKHLLKAKGVAERCEIVGGDFLQFVPKGGDGYILKHILHICDDKNALAILKNCHQAMVDNGKLIVFEAVIPSANQPSLSKWFDLHMLLMGDGRERTETEYRELLAAAGFMVRKVFSTQAPVDVIEAVKV</sequence>
<dbReference type="Pfam" id="PF08100">
    <property type="entry name" value="Dimerisation"/>
    <property type="match status" value="1"/>
</dbReference>
<keyword evidence="3" id="KW-0949">S-adenosyl-L-methionine</keyword>
<feature type="domain" description="O-methyltransferase dimerisation" evidence="6">
    <location>
        <begin position="23"/>
        <end position="99"/>
    </location>
</feature>